<evidence type="ECO:0000313" key="2">
    <source>
        <dbReference type="Proteomes" id="UP000187406"/>
    </source>
</evidence>
<gene>
    <name evidence="1" type="ORF">CFOL_v3_23700</name>
</gene>
<organism evidence="1 2">
    <name type="scientific">Cephalotus follicularis</name>
    <name type="common">Albany pitcher plant</name>
    <dbReference type="NCBI Taxonomy" id="3775"/>
    <lineage>
        <taxon>Eukaryota</taxon>
        <taxon>Viridiplantae</taxon>
        <taxon>Streptophyta</taxon>
        <taxon>Embryophyta</taxon>
        <taxon>Tracheophyta</taxon>
        <taxon>Spermatophyta</taxon>
        <taxon>Magnoliopsida</taxon>
        <taxon>eudicotyledons</taxon>
        <taxon>Gunneridae</taxon>
        <taxon>Pentapetalae</taxon>
        <taxon>rosids</taxon>
        <taxon>fabids</taxon>
        <taxon>Oxalidales</taxon>
        <taxon>Cephalotaceae</taxon>
        <taxon>Cephalotus</taxon>
    </lineage>
</organism>
<dbReference type="Proteomes" id="UP000187406">
    <property type="component" value="Unassembled WGS sequence"/>
</dbReference>
<sequence length="154" mass="17554">CAAEGCEWRFHASITLDGRTFMLKEYDDIHTCIRVAQPKVVSSTWIASVLGFKLKVDPLMSYEAMSQILSDYKVQVDYKKWNRARVKAREAHKGKPSQSYRKWSNCCPAMFKRMFLCFGASKQGFIEGCRPFIGVDGCHLKGPYGRVMLLVISV</sequence>
<dbReference type="EMBL" id="BDDD01002143">
    <property type="protein sequence ID" value="GAV80239.1"/>
    <property type="molecule type" value="Genomic_DNA"/>
</dbReference>
<dbReference type="InParanoid" id="A0A1Q3CJ43"/>
<evidence type="ECO:0000313" key="1">
    <source>
        <dbReference type="EMBL" id="GAV80239.1"/>
    </source>
</evidence>
<dbReference type="PANTHER" id="PTHR31973">
    <property type="entry name" value="POLYPROTEIN, PUTATIVE-RELATED"/>
    <property type="match status" value="1"/>
</dbReference>
<accession>A0A1Q3CJ43</accession>
<dbReference type="OrthoDB" id="1904319at2759"/>
<feature type="non-terminal residue" evidence="1">
    <location>
        <position position="154"/>
    </location>
</feature>
<reference evidence="2" key="1">
    <citation type="submission" date="2016-04" db="EMBL/GenBank/DDBJ databases">
        <title>Cephalotus genome sequencing.</title>
        <authorList>
            <person name="Fukushima K."/>
            <person name="Hasebe M."/>
            <person name="Fang X."/>
        </authorList>
    </citation>
    <scope>NUCLEOTIDE SEQUENCE [LARGE SCALE GENOMIC DNA]</scope>
    <source>
        <strain evidence="2">cv. St1</strain>
    </source>
</reference>
<proteinExistence type="predicted"/>
<keyword evidence="2" id="KW-1185">Reference proteome</keyword>
<dbReference type="AlphaFoldDB" id="A0A1Q3CJ43"/>
<protein>
    <recommendedName>
        <fullName evidence="3">Transposase MuDR plant domain-containing protein</fullName>
    </recommendedName>
</protein>
<evidence type="ECO:0008006" key="3">
    <source>
        <dbReference type="Google" id="ProtNLM"/>
    </source>
</evidence>
<feature type="non-terminal residue" evidence="1">
    <location>
        <position position="1"/>
    </location>
</feature>
<dbReference type="PANTHER" id="PTHR31973:SF187">
    <property type="entry name" value="MUTATOR TRANSPOSASE MUDRA PROTEIN"/>
    <property type="match status" value="1"/>
</dbReference>
<dbReference type="STRING" id="3775.A0A1Q3CJ43"/>
<comment type="caution">
    <text evidence="1">The sequence shown here is derived from an EMBL/GenBank/DDBJ whole genome shotgun (WGS) entry which is preliminary data.</text>
</comment>
<name>A0A1Q3CJ43_CEPFO</name>